<keyword evidence="2" id="KW-1185">Reference proteome</keyword>
<dbReference type="OrthoDB" id="9813214at2"/>
<gene>
    <name evidence="1" type="ORF">EV140_2293</name>
</gene>
<sequence>MTRPLIVIIAFSPIVTDARVLKQVRLAARLGDVVTCGYGPAPDDVVAHHRIPDGAGLYPLNPRLLVLRQRRRALRNAPAMRWARAALAAQRADAVIVNDLDAVPLALALFPAERVHADLHEYTPGLLTHDSGWRRYLAPLYRSIARRELARVGSVTTVAPIIREAYATFSGRDDIDVVINATPYAERQPTPVLSPIRLVHSGVAQRGRHLDLMIDAVARTSTEVTLDLYLMPNDPAYLDELRERARAVAGVTVHPAVPYAELGDTLARGDVGVFVLPPTTQNFEWALPNKLFDFVQARLGVIIGPSSQMQHYVERYALGVVTAAPTVDALVDALDALTPETVASWKAAADRAAHELSAEAAEEPWTRALTARIGVSA</sequence>
<dbReference type="Proteomes" id="UP000292408">
    <property type="component" value="Unassembled WGS sequence"/>
</dbReference>
<dbReference type="GO" id="GO:0016740">
    <property type="term" value="F:transferase activity"/>
    <property type="evidence" value="ECO:0007669"/>
    <property type="project" value="UniProtKB-KW"/>
</dbReference>
<dbReference type="Gene3D" id="3.40.50.2000">
    <property type="entry name" value="Glycogen Phosphorylase B"/>
    <property type="match status" value="2"/>
</dbReference>
<name>A0A4Q7TC87_9MICO</name>
<dbReference type="AlphaFoldDB" id="A0A4Q7TC87"/>
<dbReference type="RefSeq" id="WP_130284027.1">
    <property type="nucleotide sequence ID" value="NZ_SGXT01000018.1"/>
</dbReference>
<keyword evidence="1" id="KW-0808">Transferase</keyword>
<organism evidence="1 2">
    <name type="scientific">Microcella alkaliphila</name>
    <dbReference type="NCBI Taxonomy" id="279828"/>
    <lineage>
        <taxon>Bacteria</taxon>
        <taxon>Bacillati</taxon>
        <taxon>Actinomycetota</taxon>
        <taxon>Actinomycetes</taxon>
        <taxon>Micrococcales</taxon>
        <taxon>Microbacteriaceae</taxon>
        <taxon>Microcella</taxon>
    </lineage>
</organism>
<evidence type="ECO:0000313" key="2">
    <source>
        <dbReference type="Proteomes" id="UP000292408"/>
    </source>
</evidence>
<reference evidence="1 2" key="1">
    <citation type="journal article" date="2015" name="Stand. Genomic Sci.">
        <title>Genomic Encyclopedia of Bacterial and Archaeal Type Strains, Phase III: the genomes of soil and plant-associated and newly described type strains.</title>
        <authorList>
            <person name="Whitman W.B."/>
            <person name="Woyke T."/>
            <person name="Klenk H.P."/>
            <person name="Zhou Y."/>
            <person name="Lilburn T.G."/>
            <person name="Beck B.J."/>
            <person name="De Vos P."/>
            <person name="Vandamme P."/>
            <person name="Eisen J.A."/>
            <person name="Garrity G."/>
            <person name="Hugenholtz P."/>
            <person name="Kyrpides N.C."/>
        </authorList>
    </citation>
    <scope>NUCLEOTIDE SEQUENCE [LARGE SCALE GENOMIC DNA]</scope>
    <source>
        <strain evidence="1 2">AC4r</strain>
    </source>
</reference>
<evidence type="ECO:0000313" key="1">
    <source>
        <dbReference type="EMBL" id="RZT58056.1"/>
    </source>
</evidence>
<accession>A0A4Q7TC87</accession>
<dbReference type="SUPFAM" id="SSF53756">
    <property type="entry name" value="UDP-Glycosyltransferase/glycogen phosphorylase"/>
    <property type="match status" value="1"/>
</dbReference>
<dbReference type="EMBL" id="SGXT01000018">
    <property type="protein sequence ID" value="RZT58056.1"/>
    <property type="molecule type" value="Genomic_DNA"/>
</dbReference>
<protein>
    <submittedName>
        <fullName evidence="1">Glycosyltransferase involved in cell wall biosynthesis</fullName>
    </submittedName>
</protein>
<proteinExistence type="predicted"/>
<comment type="caution">
    <text evidence="1">The sequence shown here is derived from an EMBL/GenBank/DDBJ whole genome shotgun (WGS) entry which is preliminary data.</text>
</comment>